<keyword evidence="8" id="KW-1185">Reference proteome</keyword>
<dbReference type="EMBL" id="JAHXPT010000002">
    <property type="protein sequence ID" value="MBW6409030.1"/>
    <property type="molecule type" value="Genomic_DNA"/>
</dbReference>
<dbReference type="InterPro" id="IPR013762">
    <property type="entry name" value="Integrase-like_cat_sf"/>
</dbReference>
<gene>
    <name evidence="7" type="ORF">KYD98_02900</name>
</gene>
<sequence length="312" mass="37387">MKRKMIEINTKSITFDRGYDEFIFYCRTRNFRPATIKFYDNTVRTIYKFIEPKTSIKDITKDTVDNFVIGCKNELDIKDITINTYLRGLKTILYYFMKLGYMEKFHIALIKYDKPVIETYTEEEIKILLKKPNKSNCTFVEFRNWTICNVLYATGMRCSNIRDLKVKEVDLYNNLLHLRTTKNRKPLAIPITKSLQPILREYLSIRNGSDEDWLFCTAYGEKMNRDSIDSSMRRYNHSRGINKTGIHRWRHTFAKQWILNNGDIIKLQKILNHSDLDMVRNYVNMFTKDLQKDFEEFNPLEFISKKSIKMRK</sequence>
<dbReference type="PROSITE" id="PS51898">
    <property type="entry name" value="TYR_RECOMBINASE"/>
    <property type="match status" value="1"/>
</dbReference>
<evidence type="ECO:0000256" key="4">
    <source>
        <dbReference type="PROSITE-ProRule" id="PRU01248"/>
    </source>
</evidence>
<dbReference type="Gene3D" id="1.10.443.10">
    <property type="entry name" value="Intergrase catalytic core"/>
    <property type="match status" value="1"/>
</dbReference>
<evidence type="ECO:0000313" key="8">
    <source>
        <dbReference type="Proteomes" id="UP001519921"/>
    </source>
</evidence>
<name>A0ABS7AK40_9CLOT</name>
<dbReference type="InterPro" id="IPR025269">
    <property type="entry name" value="SAM-like_dom"/>
</dbReference>
<proteinExistence type="inferred from homology"/>
<comment type="caution">
    <text evidence="7">The sequence shown here is derived from an EMBL/GenBank/DDBJ whole genome shotgun (WGS) entry which is preliminary data.</text>
</comment>
<evidence type="ECO:0000256" key="3">
    <source>
        <dbReference type="ARBA" id="ARBA00023172"/>
    </source>
</evidence>
<comment type="similarity">
    <text evidence="1">Belongs to the 'phage' integrase family.</text>
</comment>
<dbReference type="Pfam" id="PF13102">
    <property type="entry name" value="Phage_int_SAM_5"/>
    <property type="match status" value="1"/>
</dbReference>
<dbReference type="InterPro" id="IPR050090">
    <property type="entry name" value="Tyrosine_recombinase_XerCD"/>
</dbReference>
<organism evidence="7 8">
    <name type="scientific">Clostridium weizhouense</name>
    <dbReference type="NCBI Taxonomy" id="2859781"/>
    <lineage>
        <taxon>Bacteria</taxon>
        <taxon>Bacillati</taxon>
        <taxon>Bacillota</taxon>
        <taxon>Clostridia</taxon>
        <taxon>Eubacteriales</taxon>
        <taxon>Clostridiaceae</taxon>
        <taxon>Clostridium</taxon>
    </lineage>
</organism>
<dbReference type="Pfam" id="PF00589">
    <property type="entry name" value="Phage_integrase"/>
    <property type="match status" value="1"/>
</dbReference>
<dbReference type="PANTHER" id="PTHR30349">
    <property type="entry name" value="PHAGE INTEGRASE-RELATED"/>
    <property type="match status" value="1"/>
</dbReference>
<dbReference type="InterPro" id="IPR011010">
    <property type="entry name" value="DNA_brk_join_enz"/>
</dbReference>
<evidence type="ECO:0000256" key="2">
    <source>
        <dbReference type="ARBA" id="ARBA00023125"/>
    </source>
</evidence>
<keyword evidence="2 4" id="KW-0238">DNA-binding</keyword>
<evidence type="ECO:0000259" key="5">
    <source>
        <dbReference type="PROSITE" id="PS51898"/>
    </source>
</evidence>
<accession>A0ABS7AK40</accession>
<dbReference type="PROSITE" id="PS51900">
    <property type="entry name" value="CB"/>
    <property type="match status" value="1"/>
</dbReference>
<feature type="domain" description="Tyr recombinase" evidence="5">
    <location>
        <begin position="115"/>
        <end position="295"/>
    </location>
</feature>
<dbReference type="InterPro" id="IPR044068">
    <property type="entry name" value="CB"/>
</dbReference>
<reference evidence="7 8" key="1">
    <citation type="submission" date="2021-07" db="EMBL/GenBank/DDBJ databases">
        <title>Clostridium weizhouense sp. nov., an anaerobic bacterium isolated from activated sludge of Petroleum wastewater.</title>
        <authorList>
            <person name="Li Q."/>
        </authorList>
    </citation>
    <scope>NUCLEOTIDE SEQUENCE [LARGE SCALE GENOMIC DNA]</scope>
    <source>
        <strain evidence="7 8">YB-6</strain>
    </source>
</reference>
<dbReference type="InterPro" id="IPR002104">
    <property type="entry name" value="Integrase_catalytic"/>
</dbReference>
<dbReference type="RefSeq" id="WP_219778090.1">
    <property type="nucleotide sequence ID" value="NZ_JAHXPT010000002.1"/>
</dbReference>
<dbReference type="PANTHER" id="PTHR30349:SF41">
    <property type="entry name" value="INTEGRASE_RECOMBINASE PROTEIN MJ0367-RELATED"/>
    <property type="match status" value="1"/>
</dbReference>
<dbReference type="Proteomes" id="UP001519921">
    <property type="component" value="Unassembled WGS sequence"/>
</dbReference>
<dbReference type="CDD" id="cd00796">
    <property type="entry name" value="INT_Rci_Hp1_C"/>
    <property type="match status" value="1"/>
</dbReference>
<keyword evidence="3" id="KW-0233">DNA recombination</keyword>
<protein>
    <submittedName>
        <fullName evidence="7">Tyrosine-type recombinase/integrase</fullName>
    </submittedName>
</protein>
<evidence type="ECO:0000259" key="6">
    <source>
        <dbReference type="PROSITE" id="PS51900"/>
    </source>
</evidence>
<dbReference type="InterPro" id="IPR010998">
    <property type="entry name" value="Integrase_recombinase_N"/>
</dbReference>
<evidence type="ECO:0000256" key="1">
    <source>
        <dbReference type="ARBA" id="ARBA00008857"/>
    </source>
</evidence>
<feature type="domain" description="Core-binding (CB)" evidence="6">
    <location>
        <begin position="13"/>
        <end position="97"/>
    </location>
</feature>
<dbReference type="SUPFAM" id="SSF56349">
    <property type="entry name" value="DNA breaking-rejoining enzymes"/>
    <property type="match status" value="1"/>
</dbReference>
<dbReference type="Gene3D" id="1.10.150.130">
    <property type="match status" value="1"/>
</dbReference>
<evidence type="ECO:0000313" key="7">
    <source>
        <dbReference type="EMBL" id="MBW6409030.1"/>
    </source>
</evidence>